<dbReference type="HOGENOM" id="CLU_2214537_0_0_1"/>
<gene>
    <name evidence="1" type="ORF">PRUPE_4G214100</name>
</gene>
<sequence>MMDLILCGMCEIMVGLLREENSSISIFVVNFVPPGLAKACFLSFFLWVTWRQARKQKTQQSSLAEPCRPCCLIQLKLPFVFEQFLVEVIPVCLVFSLMVGAAFVTNQ</sequence>
<keyword evidence="2" id="KW-1185">Reference proteome</keyword>
<proteinExistence type="predicted"/>
<evidence type="ECO:0000313" key="1">
    <source>
        <dbReference type="EMBL" id="ONI13297.1"/>
    </source>
</evidence>
<reference evidence="1 2" key="1">
    <citation type="journal article" date="2013" name="Nat. Genet.">
        <title>The high-quality draft genome of peach (Prunus persica) identifies unique patterns of genetic diversity, domestication and genome evolution.</title>
        <authorList>
            <consortium name="International Peach Genome Initiative"/>
            <person name="Verde I."/>
            <person name="Abbott A.G."/>
            <person name="Scalabrin S."/>
            <person name="Jung S."/>
            <person name="Shu S."/>
            <person name="Marroni F."/>
            <person name="Zhebentyayeva T."/>
            <person name="Dettori M.T."/>
            <person name="Grimwood J."/>
            <person name="Cattonaro F."/>
            <person name="Zuccolo A."/>
            <person name="Rossini L."/>
            <person name="Jenkins J."/>
            <person name="Vendramin E."/>
            <person name="Meisel L.A."/>
            <person name="Decroocq V."/>
            <person name="Sosinski B."/>
            <person name="Prochnik S."/>
            <person name="Mitros T."/>
            <person name="Policriti A."/>
            <person name="Cipriani G."/>
            <person name="Dondini L."/>
            <person name="Ficklin S."/>
            <person name="Goodstein D.M."/>
            <person name="Xuan P."/>
            <person name="Del Fabbro C."/>
            <person name="Aramini V."/>
            <person name="Copetti D."/>
            <person name="Gonzalez S."/>
            <person name="Horner D.S."/>
            <person name="Falchi R."/>
            <person name="Lucas S."/>
            <person name="Mica E."/>
            <person name="Maldonado J."/>
            <person name="Lazzari B."/>
            <person name="Bielenberg D."/>
            <person name="Pirona R."/>
            <person name="Miculan M."/>
            <person name="Barakat A."/>
            <person name="Testolin R."/>
            <person name="Stella A."/>
            <person name="Tartarini S."/>
            <person name="Tonutti P."/>
            <person name="Arus P."/>
            <person name="Orellana A."/>
            <person name="Wells C."/>
            <person name="Main D."/>
            <person name="Vizzotto G."/>
            <person name="Silva H."/>
            <person name="Salamini F."/>
            <person name="Schmutz J."/>
            <person name="Morgante M."/>
            <person name="Rokhsar D.S."/>
        </authorList>
    </citation>
    <scope>NUCLEOTIDE SEQUENCE [LARGE SCALE GENOMIC DNA]</scope>
    <source>
        <strain evidence="2">cv. Nemared</strain>
    </source>
</reference>
<name>M5WI53_PRUPE</name>
<dbReference type="EMBL" id="CM007654">
    <property type="protein sequence ID" value="ONI13297.1"/>
    <property type="molecule type" value="Genomic_DNA"/>
</dbReference>
<dbReference type="Gramene" id="ONI13297">
    <property type="protein sequence ID" value="ONI13297"/>
    <property type="gene ID" value="PRUPE_4G214100"/>
</dbReference>
<protein>
    <submittedName>
        <fullName evidence="1">Uncharacterized protein</fullName>
    </submittedName>
</protein>
<evidence type="ECO:0000313" key="2">
    <source>
        <dbReference type="Proteomes" id="UP000006882"/>
    </source>
</evidence>
<accession>M5WI53</accession>
<dbReference type="Proteomes" id="UP000006882">
    <property type="component" value="Chromosome G4"/>
</dbReference>
<organism evidence="1 2">
    <name type="scientific">Prunus persica</name>
    <name type="common">Peach</name>
    <name type="synonym">Amygdalus persica</name>
    <dbReference type="NCBI Taxonomy" id="3760"/>
    <lineage>
        <taxon>Eukaryota</taxon>
        <taxon>Viridiplantae</taxon>
        <taxon>Streptophyta</taxon>
        <taxon>Embryophyta</taxon>
        <taxon>Tracheophyta</taxon>
        <taxon>Spermatophyta</taxon>
        <taxon>Magnoliopsida</taxon>
        <taxon>eudicotyledons</taxon>
        <taxon>Gunneridae</taxon>
        <taxon>Pentapetalae</taxon>
        <taxon>rosids</taxon>
        <taxon>fabids</taxon>
        <taxon>Rosales</taxon>
        <taxon>Rosaceae</taxon>
        <taxon>Amygdaloideae</taxon>
        <taxon>Amygdaleae</taxon>
        <taxon>Prunus</taxon>
    </lineage>
</organism>
<dbReference type="AlphaFoldDB" id="M5WI53"/>